<evidence type="ECO:0000259" key="1">
    <source>
        <dbReference type="Pfam" id="PF13614"/>
    </source>
</evidence>
<dbReference type="InterPro" id="IPR025669">
    <property type="entry name" value="AAA_dom"/>
</dbReference>
<evidence type="ECO:0000313" key="2">
    <source>
        <dbReference type="EMBL" id="CAB5596839.1"/>
    </source>
</evidence>
<name>A0A9N8CX59_9ENTR</name>
<evidence type="ECO:0000313" key="5">
    <source>
        <dbReference type="Proteomes" id="UP000837205"/>
    </source>
</evidence>
<dbReference type="EMBL" id="CAIIUA010000002">
    <property type="protein sequence ID" value="CAC9257166.1"/>
    <property type="molecule type" value="Genomic_DNA"/>
</dbReference>
<protein>
    <submittedName>
        <fullName evidence="2">Plasmid partition protein A</fullName>
    </submittedName>
</protein>
<keyword evidence="5" id="KW-1185">Reference proteome</keyword>
<dbReference type="Pfam" id="PF13614">
    <property type="entry name" value="AAA_31"/>
    <property type="match status" value="1"/>
</dbReference>
<dbReference type="PANTHER" id="PTHR13696">
    <property type="entry name" value="P-LOOP CONTAINING NUCLEOSIDE TRIPHOSPHATE HYDROLASE"/>
    <property type="match status" value="1"/>
</dbReference>
<dbReference type="EMBL" id="CAHPQX010000031">
    <property type="protein sequence ID" value="CAB5596839.1"/>
    <property type="molecule type" value="Genomic_DNA"/>
</dbReference>
<accession>A0A9N8CX59</accession>
<sequence length="420" mass="47589">MTRMNLIDKIALVGQRMKSEQISLKESLLASSRVSVSDDSVEGVDRLIYNHCLNKKNLSDFFGKSRVTFNKILADLEEKRLVGQPIYQNKNHLYTRWDVQNIMDALGYPRYRDYYQSRTIIVQNHKGGTGKSTTSVALAVAAALDLQLNARVLVIEWDPQGSIGSGMIQSVSEDDVFLTAIDAILGVYEEGSEYKKYLDMGYSEAEIIENMPFSTHLPNLDVITAFPTDARFKDKYWQCSKEERTQLLLRFKEVIMPVLKAKYDLIIFDTPPEDSPIIWAADEAADGILVAVSPREYDYASTTDFMLTISERFRQSPNKGENIKWFKVLAVNVDDKSPYEKIVLDKLIRTVQDLFMATNIKNSEAFKAAASRGRSVLDIKKSEELCSPKQLDIAEESVMSVYQQFINEIKSFSAKEGVNA</sequence>
<dbReference type="Gene3D" id="3.40.50.300">
    <property type="entry name" value="P-loop containing nucleotide triphosphate hydrolases"/>
    <property type="match status" value="1"/>
</dbReference>
<evidence type="ECO:0000313" key="4">
    <source>
        <dbReference type="Proteomes" id="UP000834503"/>
    </source>
</evidence>
<dbReference type="Proteomes" id="UP000837205">
    <property type="component" value="Unassembled WGS sequence"/>
</dbReference>
<dbReference type="AlphaFoldDB" id="A0A9N8CX59"/>
<dbReference type="InterPro" id="IPR050678">
    <property type="entry name" value="DNA_Partitioning_ATPase"/>
</dbReference>
<dbReference type="InterPro" id="IPR027417">
    <property type="entry name" value="P-loop_NTPase"/>
</dbReference>
<organism evidence="2 4">
    <name type="scientific">Citrobacter werkmanii</name>
    <dbReference type="NCBI Taxonomy" id="67827"/>
    <lineage>
        <taxon>Bacteria</taxon>
        <taxon>Pseudomonadati</taxon>
        <taxon>Pseudomonadota</taxon>
        <taxon>Gammaproteobacteria</taxon>
        <taxon>Enterobacterales</taxon>
        <taxon>Enterobacteriaceae</taxon>
        <taxon>Citrobacter</taxon>
        <taxon>Citrobacter freundii complex</taxon>
    </lineage>
</organism>
<dbReference type="SUPFAM" id="SSF52540">
    <property type="entry name" value="P-loop containing nucleoside triphosphate hydrolases"/>
    <property type="match status" value="1"/>
</dbReference>
<feature type="domain" description="AAA" evidence="1">
    <location>
        <begin position="118"/>
        <end position="311"/>
    </location>
</feature>
<evidence type="ECO:0000313" key="3">
    <source>
        <dbReference type="EMBL" id="CAC9257166.1"/>
    </source>
</evidence>
<dbReference type="PANTHER" id="PTHR13696:SF98">
    <property type="entry name" value="PLASMID PARTITION PROTEIN A"/>
    <property type="match status" value="1"/>
</dbReference>
<gene>
    <name evidence="2" type="primary">parA_1</name>
    <name evidence="2" type="ORF">GHA_04898</name>
    <name evidence="3" type="ORF">TML_05505</name>
</gene>
<reference evidence="2" key="1">
    <citation type="submission" date="2020-05" db="EMBL/GenBank/DDBJ databases">
        <authorList>
            <person name="Delgado-Blas J."/>
        </authorList>
    </citation>
    <scope>NUCLEOTIDE SEQUENCE</scope>
    <source>
        <strain evidence="2">BB1459</strain>
        <strain evidence="3">BB1480</strain>
    </source>
</reference>
<proteinExistence type="predicted"/>
<dbReference type="CDD" id="cd02042">
    <property type="entry name" value="ParAB_family"/>
    <property type="match status" value="1"/>
</dbReference>
<dbReference type="Proteomes" id="UP000834503">
    <property type="component" value="Unassembled WGS sequence"/>
</dbReference>
<comment type="caution">
    <text evidence="2">The sequence shown here is derived from an EMBL/GenBank/DDBJ whole genome shotgun (WGS) entry which is preliminary data.</text>
</comment>